<dbReference type="Proteomes" id="UP000667802">
    <property type="component" value="Unassembled WGS sequence"/>
</dbReference>
<dbReference type="AlphaFoldDB" id="A0AAP5IFJ6"/>
<accession>A0AAP5IFJ6</accession>
<dbReference type="RefSeq" id="WP_310834503.1">
    <property type="nucleotide sequence ID" value="NZ_JAALHA020000039.1"/>
</dbReference>
<dbReference type="EMBL" id="JAALHA020000039">
    <property type="protein sequence ID" value="MDR9900788.1"/>
    <property type="molecule type" value="Genomic_DNA"/>
</dbReference>
<evidence type="ECO:0000313" key="2">
    <source>
        <dbReference type="Proteomes" id="UP000667802"/>
    </source>
</evidence>
<sequence>MSNKSTIFFGYNQQLINKLIKIIRKYFAEKEKIIFSQRTIKNLFNEDNINNDTERNILIYESDDPSALKLIDINNKNTESKLKIFENYKNSTENNIFICVLGSDYLLKEQDEIFLKKIYTLFEEEVSLNNFFCIIDTSKFNGDEDNEDLKSDAQYFKRKLEFLFKKNQNLFDERKYDTRVFFINLKRAEEQSLLEELKESRFLNFLTELKSFWEPIREKENITMSKTIDSGEEREREQLPSELADGSITTAKIANDSITADKIKDKTITKDKLAFSLESQDSQWESDKHGIYYRQTGKTVGINKEPGDEKLEVNGNIKLGLGASLYVPGARENLMILRGSFPEGFEAQKQEQKFIFRGSDFDVEMKKAGEYEIKFHIPFSEPPTVFITQNHELSNKLFNNPINIEVTEENVILRFIEIKLSDIFGSKNYPGNSDISLTPMAGIRFEFIAVGAR</sequence>
<evidence type="ECO:0000313" key="1">
    <source>
        <dbReference type="EMBL" id="MDR9900788.1"/>
    </source>
</evidence>
<reference evidence="2" key="1">
    <citation type="journal article" date="2021" name="Science">
        <title>Hunting the eagle killer: A cyanobacterial neurotoxin causes vacuolar myelinopathy.</title>
        <authorList>
            <person name="Breinlinger S."/>
            <person name="Phillips T.J."/>
            <person name="Haram B.N."/>
            <person name="Mares J."/>
            <person name="Martinez Yerena J.A."/>
            <person name="Hrouzek P."/>
            <person name="Sobotka R."/>
            <person name="Henderson W.M."/>
            <person name="Schmieder P."/>
            <person name="Williams S.M."/>
            <person name="Lauderdale J.D."/>
            <person name="Wilde H.D."/>
            <person name="Gerrin W."/>
            <person name="Kust A."/>
            <person name="Washington J.W."/>
            <person name="Wagner C."/>
            <person name="Geier B."/>
            <person name="Liebeke M."/>
            <person name="Enke H."/>
            <person name="Niedermeyer T.H.J."/>
            <person name="Wilde S.B."/>
        </authorList>
    </citation>
    <scope>NUCLEOTIDE SEQUENCE [LARGE SCALE GENOMIC DNA]</scope>
    <source>
        <strain evidence="2">Thurmond2011</strain>
    </source>
</reference>
<keyword evidence="2" id="KW-1185">Reference proteome</keyword>
<comment type="caution">
    <text evidence="1">The sequence shown here is derived from an EMBL/GenBank/DDBJ whole genome shotgun (WGS) entry which is preliminary data.</text>
</comment>
<proteinExistence type="predicted"/>
<protein>
    <submittedName>
        <fullName evidence="1">Uncharacterized protein</fullName>
    </submittedName>
</protein>
<organism evidence="1 2">
    <name type="scientific">Aetokthonos hydrillicola Thurmond2011</name>
    <dbReference type="NCBI Taxonomy" id="2712845"/>
    <lineage>
        <taxon>Bacteria</taxon>
        <taxon>Bacillati</taxon>
        <taxon>Cyanobacteriota</taxon>
        <taxon>Cyanophyceae</taxon>
        <taxon>Nostocales</taxon>
        <taxon>Hapalosiphonaceae</taxon>
        <taxon>Aetokthonos</taxon>
    </lineage>
</organism>
<gene>
    <name evidence="1" type="ORF">G7B40_040590</name>
</gene>
<name>A0AAP5IFJ6_9CYAN</name>